<gene>
    <name evidence="3" type="ORF">SEA_TRINA_285</name>
    <name evidence="2" type="ORF">SEA_TRINA_3</name>
</gene>
<evidence type="ECO:0000313" key="4">
    <source>
        <dbReference type="Proteomes" id="UP000231419"/>
    </source>
</evidence>
<dbReference type="Proteomes" id="UP000231419">
    <property type="component" value="Segment"/>
</dbReference>
<evidence type="ECO:0000256" key="1">
    <source>
        <dbReference type="SAM" id="MobiDB-lite"/>
    </source>
</evidence>
<sequence>MSENTVTLENAAPINRDDIAFSKNDMTTARFWGIREGMIKPGTKGKTHSDVLVAWHMAGRPIVEAPKAWKVPATDKHAFSAYCEANSLEATESNYNAWVVEDKPLPVGYWAPETKARITFIDSDGTESTVDVSEDKLRETRLELSGSLNGRPESRHYIMAAQLNTDQRPVSMTTANGAQHTIREAMEDDKPADVMAGFVVEWQSKRDSNVLLHAQIAELHAAIFTALSERDDARAQLEAMTVERDALIAAQSKPAPAKRASTRKAPAQTKRAQAAQAQSVIDLDA</sequence>
<proteinExistence type="predicted"/>
<feature type="region of interest" description="Disordered" evidence="1">
    <location>
        <begin position="249"/>
        <end position="285"/>
    </location>
</feature>
<reference evidence="4" key="2">
    <citation type="submission" date="2017-08" db="EMBL/GenBank/DDBJ databases">
        <authorList>
            <person name="de Groot N.N."/>
        </authorList>
    </citation>
    <scope>NUCLEOTIDE SEQUENCE [LARGE SCALE GENOMIC DNA]</scope>
</reference>
<keyword evidence="4" id="KW-1185">Reference proteome</keyword>
<name>A0A2D1A1V7_9CAUD</name>
<evidence type="ECO:0000313" key="2">
    <source>
        <dbReference type="EMBL" id="ASZ74822.1"/>
    </source>
</evidence>
<reference evidence="2" key="1">
    <citation type="submission" date="2017-08" db="EMBL/GenBank/DDBJ databases">
        <authorList>
            <person name="Wagner J.D."/>
            <person name="Albritton V.D."/>
            <person name="Beach M.O."/>
            <person name="Bonner C.T."/>
            <person name="Green C.T."/>
            <person name="Harrell M.L."/>
            <person name="Holder G.D."/>
            <person name="Juneau A.C."/>
            <person name="Labat G.M."/>
            <person name="Lawrence S.M."/>
            <person name="McCurry A.D."/>
            <person name="Mouawad M.A."/>
            <person name="Myers D.S."/>
            <person name="Nowell A.J."/>
            <person name="Palowsky Z.R."/>
            <person name="Peoples M.D."/>
            <person name="Peterson-Gross L.E."/>
            <person name="Rizzo E.R."/>
            <person name="Rybicki S.K."/>
            <person name="Thomas C."/>
            <person name="Vu J.V."/>
            <person name="West N."/>
            <person name="Williams D.A."/>
            <person name="Morgan G.B."/>
            <person name="Alonzo F.L."/>
            <person name="Wiedemeier A.D."/>
            <person name="Gissendanner C.R."/>
            <person name="Findley A.M."/>
            <person name="Bowman C.A."/>
            <person name="Russell D.A."/>
            <person name="Pope W.H."/>
            <person name="Jacobs-Sera D."/>
            <person name="Hendrix R.W."/>
            <person name="Hatfull G.F."/>
        </authorList>
    </citation>
    <scope>NUCLEOTIDE SEQUENCE</scope>
</reference>
<feature type="compositionally biased region" description="Low complexity" evidence="1">
    <location>
        <begin position="263"/>
        <end position="278"/>
    </location>
</feature>
<protein>
    <submittedName>
        <fullName evidence="2">Uncharacterized protein</fullName>
    </submittedName>
</protein>
<organism evidence="2 4">
    <name type="scientific">Rhodococcus phage Trina</name>
    <dbReference type="NCBI Taxonomy" id="2027905"/>
    <lineage>
        <taxon>Viruses</taxon>
        <taxon>Duplodnaviria</taxon>
        <taxon>Heunggongvirae</taxon>
        <taxon>Uroviricota</taxon>
        <taxon>Caudoviricetes</taxon>
        <taxon>Trinavirus</taxon>
        <taxon>Trinavirus trina</taxon>
    </lineage>
</organism>
<dbReference type="EMBL" id="MF668286">
    <property type="protein sequence ID" value="ASZ75063.1"/>
    <property type="molecule type" value="Genomic_DNA"/>
</dbReference>
<dbReference type="EMBL" id="MF668286">
    <property type="protein sequence ID" value="ASZ74822.1"/>
    <property type="molecule type" value="Genomic_DNA"/>
</dbReference>
<evidence type="ECO:0000313" key="3">
    <source>
        <dbReference type="EMBL" id="ASZ75063.1"/>
    </source>
</evidence>
<accession>A0A2D1A1V7</accession>